<comment type="caution">
    <text evidence="1">The sequence shown here is derived from an EMBL/GenBank/DDBJ whole genome shotgun (WGS) entry which is preliminary data.</text>
</comment>
<evidence type="ECO:0000313" key="1">
    <source>
        <dbReference type="EMBL" id="KAL2328650.1"/>
    </source>
</evidence>
<organism evidence="1 2">
    <name type="scientific">Flemingia macrophylla</name>
    <dbReference type="NCBI Taxonomy" id="520843"/>
    <lineage>
        <taxon>Eukaryota</taxon>
        <taxon>Viridiplantae</taxon>
        <taxon>Streptophyta</taxon>
        <taxon>Embryophyta</taxon>
        <taxon>Tracheophyta</taxon>
        <taxon>Spermatophyta</taxon>
        <taxon>Magnoliopsida</taxon>
        <taxon>eudicotyledons</taxon>
        <taxon>Gunneridae</taxon>
        <taxon>Pentapetalae</taxon>
        <taxon>rosids</taxon>
        <taxon>fabids</taxon>
        <taxon>Fabales</taxon>
        <taxon>Fabaceae</taxon>
        <taxon>Papilionoideae</taxon>
        <taxon>50 kb inversion clade</taxon>
        <taxon>NPAAA clade</taxon>
        <taxon>indigoferoid/millettioid clade</taxon>
        <taxon>Phaseoleae</taxon>
        <taxon>Flemingia</taxon>
    </lineage>
</organism>
<proteinExistence type="predicted"/>
<keyword evidence="2" id="KW-1185">Reference proteome</keyword>
<sequence length="74" mass="8387">MSHGVPLCLSGVTNPLALSKEMADHERRRKAMKMQRSLHANANTNQLQMRNYEIMVMPLEHADLDDFHLTAKAA</sequence>
<gene>
    <name evidence="1" type="ORF">Fmac_022077</name>
</gene>
<dbReference type="AlphaFoldDB" id="A0ABD1LYN6"/>
<dbReference type="EMBL" id="JBGMDY010000007">
    <property type="protein sequence ID" value="KAL2328650.1"/>
    <property type="molecule type" value="Genomic_DNA"/>
</dbReference>
<accession>A0ABD1LYN6</accession>
<protein>
    <submittedName>
        <fullName evidence="1">Uncharacterized protein</fullName>
    </submittedName>
</protein>
<name>A0ABD1LYN6_9FABA</name>
<reference evidence="1 2" key="1">
    <citation type="submission" date="2024-08" db="EMBL/GenBank/DDBJ databases">
        <title>Insights into the chromosomal genome structure of Flemingia macrophylla.</title>
        <authorList>
            <person name="Ding Y."/>
            <person name="Zhao Y."/>
            <person name="Bi W."/>
            <person name="Wu M."/>
            <person name="Zhao G."/>
            <person name="Gong Y."/>
            <person name="Li W."/>
            <person name="Zhang P."/>
        </authorList>
    </citation>
    <scope>NUCLEOTIDE SEQUENCE [LARGE SCALE GENOMIC DNA]</scope>
    <source>
        <strain evidence="1">DYQJB</strain>
        <tissue evidence="1">Leaf</tissue>
    </source>
</reference>
<dbReference type="Proteomes" id="UP001603857">
    <property type="component" value="Unassembled WGS sequence"/>
</dbReference>
<evidence type="ECO:0000313" key="2">
    <source>
        <dbReference type="Proteomes" id="UP001603857"/>
    </source>
</evidence>